<organism evidence="8">
    <name type="scientific">bioreactor metagenome</name>
    <dbReference type="NCBI Taxonomy" id="1076179"/>
    <lineage>
        <taxon>unclassified sequences</taxon>
        <taxon>metagenomes</taxon>
        <taxon>ecological metagenomes</taxon>
    </lineage>
</organism>
<evidence type="ECO:0000256" key="5">
    <source>
        <dbReference type="ARBA" id="ARBA00023136"/>
    </source>
</evidence>
<dbReference type="AlphaFoldDB" id="A0A645FV59"/>
<dbReference type="PANTHER" id="PTHR38459">
    <property type="entry name" value="PROPHAGE BACTOPRENOL-LINKED GLUCOSE TRANSLOCASE HOMOLOG"/>
    <property type="match status" value="1"/>
</dbReference>
<feature type="domain" description="GtrA/DPMS transmembrane" evidence="7">
    <location>
        <begin position="7"/>
        <end position="131"/>
    </location>
</feature>
<reference evidence="8" key="1">
    <citation type="submission" date="2019-08" db="EMBL/GenBank/DDBJ databases">
        <authorList>
            <person name="Kucharzyk K."/>
            <person name="Murdoch R.W."/>
            <person name="Higgins S."/>
            <person name="Loffler F."/>
        </authorList>
    </citation>
    <scope>NUCLEOTIDE SEQUENCE</scope>
</reference>
<feature type="transmembrane region" description="Helical" evidence="6">
    <location>
        <begin position="72"/>
        <end position="91"/>
    </location>
</feature>
<keyword evidence="4 6" id="KW-1133">Transmembrane helix</keyword>
<evidence type="ECO:0000256" key="2">
    <source>
        <dbReference type="ARBA" id="ARBA00009399"/>
    </source>
</evidence>
<keyword evidence="5 6" id="KW-0472">Membrane</keyword>
<evidence type="ECO:0000256" key="3">
    <source>
        <dbReference type="ARBA" id="ARBA00022692"/>
    </source>
</evidence>
<dbReference type="InterPro" id="IPR051401">
    <property type="entry name" value="GtrA_CellWall_Glycosyl"/>
</dbReference>
<proteinExistence type="inferred from homology"/>
<dbReference type="EMBL" id="VSSQ01065739">
    <property type="protein sequence ID" value="MPN18418.1"/>
    <property type="molecule type" value="Genomic_DNA"/>
</dbReference>
<evidence type="ECO:0000256" key="4">
    <source>
        <dbReference type="ARBA" id="ARBA00022989"/>
    </source>
</evidence>
<evidence type="ECO:0000256" key="6">
    <source>
        <dbReference type="SAM" id="Phobius"/>
    </source>
</evidence>
<dbReference type="PANTHER" id="PTHR38459:SF1">
    <property type="entry name" value="PROPHAGE BACTOPRENOL-LINKED GLUCOSE TRANSLOCASE HOMOLOG"/>
    <property type="match status" value="1"/>
</dbReference>
<feature type="transmembrane region" description="Helical" evidence="6">
    <location>
        <begin position="35"/>
        <end position="52"/>
    </location>
</feature>
<protein>
    <recommendedName>
        <fullName evidence="7">GtrA/DPMS transmembrane domain-containing protein</fullName>
    </recommendedName>
</protein>
<name>A0A645FV59_9ZZZZ</name>
<accession>A0A645FV59</accession>
<dbReference type="GO" id="GO:0005886">
    <property type="term" value="C:plasma membrane"/>
    <property type="evidence" value="ECO:0007669"/>
    <property type="project" value="TreeGrafter"/>
</dbReference>
<gene>
    <name evidence="8" type="ORF">SDC9_165778</name>
</gene>
<evidence type="ECO:0000259" key="7">
    <source>
        <dbReference type="Pfam" id="PF04138"/>
    </source>
</evidence>
<comment type="caution">
    <text evidence="8">The sequence shown here is derived from an EMBL/GenBank/DDBJ whole genome shotgun (WGS) entry which is preliminary data.</text>
</comment>
<evidence type="ECO:0000256" key="1">
    <source>
        <dbReference type="ARBA" id="ARBA00004141"/>
    </source>
</evidence>
<feature type="transmembrane region" description="Helical" evidence="6">
    <location>
        <begin position="112"/>
        <end position="129"/>
    </location>
</feature>
<sequence length="132" mass="15296">MIELLIKFCVVGGSGVFVDFGITYLLKEKFSLHRYFANTAGFFSAATSNYVLNRVWTFNSTNPAIEREFTSFLLIAIIGLVINTIVLYFLSERAKFRLIPQNARMRFYLSKLFATAVVTIWNFFMNYFFTFA</sequence>
<comment type="subcellular location">
    <subcellularLocation>
        <location evidence="1">Membrane</location>
        <topology evidence="1">Multi-pass membrane protein</topology>
    </subcellularLocation>
</comment>
<keyword evidence="3 6" id="KW-0812">Transmembrane</keyword>
<feature type="transmembrane region" description="Helical" evidence="6">
    <location>
        <begin position="6"/>
        <end position="26"/>
    </location>
</feature>
<dbReference type="Pfam" id="PF04138">
    <property type="entry name" value="GtrA_DPMS_TM"/>
    <property type="match status" value="1"/>
</dbReference>
<comment type="similarity">
    <text evidence="2">Belongs to the GtrA family.</text>
</comment>
<dbReference type="GO" id="GO:0000271">
    <property type="term" value="P:polysaccharide biosynthetic process"/>
    <property type="evidence" value="ECO:0007669"/>
    <property type="project" value="InterPro"/>
</dbReference>
<dbReference type="InterPro" id="IPR007267">
    <property type="entry name" value="GtrA_DPMS_TM"/>
</dbReference>
<evidence type="ECO:0000313" key="8">
    <source>
        <dbReference type="EMBL" id="MPN18418.1"/>
    </source>
</evidence>